<dbReference type="PANTHER" id="PTHR12993:SF11">
    <property type="entry name" value="N-ACETYLGLUCOSAMINYL-PHOSPHATIDYLINOSITOL DE-N-ACETYLASE"/>
    <property type="match status" value="1"/>
</dbReference>
<comment type="caution">
    <text evidence="1">The sequence shown here is derived from an EMBL/GenBank/DDBJ whole genome shotgun (WGS) entry which is preliminary data.</text>
</comment>
<proteinExistence type="predicted"/>
<reference evidence="1 2" key="1">
    <citation type="submission" date="2017-08" db="EMBL/GenBank/DDBJ databases">
        <title>Mesorhizobium wenxinae sp. nov., a novel rhizobial species isolated from root nodules of chickpea (Cicer arietinum L.).</title>
        <authorList>
            <person name="Zhang J."/>
        </authorList>
    </citation>
    <scope>NUCLEOTIDE SEQUENCE [LARGE SCALE GENOMIC DNA]</scope>
    <source>
        <strain evidence="1 2">SDW018</strain>
    </source>
</reference>
<gene>
    <name evidence="1" type="ORF">CIT26_06705</name>
</gene>
<keyword evidence="2" id="KW-1185">Reference proteome</keyword>
<dbReference type="OrthoDB" id="9790023at2"/>
<evidence type="ECO:0000313" key="1">
    <source>
        <dbReference type="EMBL" id="PAQ10980.1"/>
    </source>
</evidence>
<sequence>MWTFRRTFSTMLDSQLRLRLRPFEIGDWSASAVIVAPHPDDETLGCGGVAAKKIASGAQVRFVFVTDGAASHRHLMHPETLRTTREAEAIEAVHRLGASSESVTFLRLPDGAANHHVHEITDAVVSMLNSWRPQSVFVNHAKDPTSDHVAVNAAVRAALRAYGRPVTVFEYPVWYWYHWPWTSLWGDLPNMWRVTLRQTIKTAAGLRAPSTLNSLAYVGDVIGVKREALAAHASQMQRLENQDEWRTLSDLSGGDFVGRLLADYEMFTRYEINI</sequence>
<evidence type="ECO:0000313" key="2">
    <source>
        <dbReference type="Proteomes" id="UP000216442"/>
    </source>
</evidence>
<dbReference type="GO" id="GO:0016811">
    <property type="term" value="F:hydrolase activity, acting on carbon-nitrogen (but not peptide) bonds, in linear amides"/>
    <property type="evidence" value="ECO:0007669"/>
    <property type="project" value="TreeGrafter"/>
</dbReference>
<dbReference type="AlphaFoldDB" id="A0A271LUE9"/>
<dbReference type="RefSeq" id="WP_095491835.1">
    <property type="nucleotide sequence ID" value="NZ_NPKJ01000022.1"/>
</dbReference>
<name>A0A271LUE9_9HYPH</name>
<dbReference type="PANTHER" id="PTHR12993">
    <property type="entry name" value="N-ACETYLGLUCOSAMINYL-PHOSPHATIDYLINOSITOL DE-N-ACETYLASE-RELATED"/>
    <property type="match status" value="1"/>
</dbReference>
<dbReference type="Gene3D" id="3.40.50.10320">
    <property type="entry name" value="LmbE-like"/>
    <property type="match status" value="1"/>
</dbReference>
<accession>A0A271LUE9</accession>
<dbReference type="InterPro" id="IPR024078">
    <property type="entry name" value="LmbE-like_dom_sf"/>
</dbReference>
<dbReference type="EMBL" id="NPKJ01000022">
    <property type="protein sequence ID" value="PAQ10980.1"/>
    <property type="molecule type" value="Genomic_DNA"/>
</dbReference>
<organism evidence="1 2">
    <name type="scientific">Mesorhizobium temperatum</name>
    <dbReference type="NCBI Taxonomy" id="241416"/>
    <lineage>
        <taxon>Bacteria</taxon>
        <taxon>Pseudomonadati</taxon>
        <taxon>Pseudomonadota</taxon>
        <taxon>Alphaproteobacteria</taxon>
        <taxon>Hyphomicrobiales</taxon>
        <taxon>Phyllobacteriaceae</taxon>
        <taxon>Mesorhizobium</taxon>
    </lineage>
</organism>
<dbReference type="SUPFAM" id="SSF102588">
    <property type="entry name" value="LmbE-like"/>
    <property type="match status" value="1"/>
</dbReference>
<dbReference type="Proteomes" id="UP000216442">
    <property type="component" value="Unassembled WGS sequence"/>
</dbReference>
<dbReference type="Pfam" id="PF02585">
    <property type="entry name" value="PIG-L"/>
    <property type="match status" value="1"/>
</dbReference>
<protein>
    <submittedName>
        <fullName evidence="1">PIG-L domain-containing protein</fullName>
    </submittedName>
</protein>
<dbReference type="InterPro" id="IPR003737">
    <property type="entry name" value="GlcNAc_PI_deacetylase-related"/>
</dbReference>